<name>A0A6J6FMY8_9ZZZZ</name>
<dbReference type="EMBL" id="CAEZTS010000170">
    <property type="protein sequence ID" value="CAB4590037.1"/>
    <property type="molecule type" value="Genomic_DNA"/>
</dbReference>
<organism evidence="1">
    <name type="scientific">freshwater metagenome</name>
    <dbReference type="NCBI Taxonomy" id="449393"/>
    <lineage>
        <taxon>unclassified sequences</taxon>
        <taxon>metagenomes</taxon>
        <taxon>ecological metagenomes</taxon>
    </lineage>
</organism>
<protein>
    <submittedName>
        <fullName evidence="1">Unannotated protein</fullName>
    </submittedName>
</protein>
<gene>
    <name evidence="1" type="ORF">UFOPK1722_01589</name>
</gene>
<proteinExistence type="predicted"/>
<sequence length="89" mass="9634">MITLPIERWIRPPMTNKGIITSMPTRMVNLSASQPIIGRTARPGMIHNEATEYPVARARGGMANDRPVKMAGASIARAAEITQFTATAT</sequence>
<dbReference type="AlphaFoldDB" id="A0A6J6FMY8"/>
<evidence type="ECO:0000313" key="1">
    <source>
        <dbReference type="EMBL" id="CAB4590037.1"/>
    </source>
</evidence>
<reference evidence="1" key="1">
    <citation type="submission" date="2020-05" db="EMBL/GenBank/DDBJ databases">
        <authorList>
            <person name="Chiriac C."/>
            <person name="Salcher M."/>
            <person name="Ghai R."/>
            <person name="Kavagutti S V."/>
        </authorList>
    </citation>
    <scope>NUCLEOTIDE SEQUENCE</scope>
</reference>
<accession>A0A6J6FMY8</accession>